<evidence type="ECO:0000313" key="2">
    <source>
        <dbReference type="EMBL" id="KAH7040492.1"/>
    </source>
</evidence>
<sequence length="158" mass="17171">MLREGVTAPHSLKTTVGTQLLALMLLGVAADESEYRAVKHGCSTAPRRETNTDWQCSTCCKGTHHTVLTWKGPQQCTRARVFLVAASTMRSCGQAEESGAGQCVSSRSRGRSCEASDVVLGVPSTVLDWTLHCWVGWQAQWTPGELGETAELRLVRQP</sequence>
<dbReference type="GeneID" id="70191956"/>
<organism evidence="2 3">
    <name type="scientific">Microdochium trichocladiopsis</name>
    <dbReference type="NCBI Taxonomy" id="1682393"/>
    <lineage>
        <taxon>Eukaryota</taxon>
        <taxon>Fungi</taxon>
        <taxon>Dikarya</taxon>
        <taxon>Ascomycota</taxon>
        <taxon>Pezizomycotina</taxon>
        <taxon>Sordariomycetes</taxon>
        <taxon>Xylariomycetidae</taxon>
        <taxon>Xylariales</taxon>
        <taxon>Microdochiaceae</taxon>
        <taxon>Microdochium</taxon>
    </lineage>
</organism>
<name>A0A9P8YI90_9PEZI</name>
<dbReference type="AlphaFoldDB" id="A0A9P8YI90"/>
<gene>
    <name evidence="2" type="ORF">B0I36DRAFT_426925</name>
</gene>
<proteinExistence type="predicted"/>
<dbReference type="EMBL" id="JAGTJQ010000001">
    <property type="protein sequence ID" value="KAH7040492.1"/>
    <property type="molecule type" value="Genomic_DNA"/>
</dbReference>
<evidence type="ECO:0000256" key="1">
    <source>
        <dbReference type="SAM" id="SignalP"/>
    </source>
</evidence>
<dbReference type="RefSeq" id="XP_046018547.1">
    <property type="nucleotide sequence ID" value="XM_046162410.1"/>
</dbReference>
<dbReference type="Proteomes" id="UP000756346">
    <property type="component" value="Unassembled WGS sequence"/>
</dbReference>
<feature type="chain" id="PRO_5040118313" evidence="1">
    <location>
        <begin position="31"/>
        <end position="158"/>
    </location>
</feature>
<protein>
    <submittedName>
        <fullName evidence="2">Uncharacterized protein</fullName>
    </submittedName>
</protein>
<accession>A0A9P8YI90</accession>
<reference evidence="2" key="1">
    <citation type="journal article" date="2021" name="Nat. Commun.">
        <title>Genetic determinants of endophytism in the Arabidopsis root mycobiome.</title>
        <authorList>
            <person name="Mesny F."/>
            <person name="Miyauchi S."/>
            <person name="Thiergart T."/>
            <person name="Pickel B."/>
            <person name="Atanasova L."/>
            <person name="Karlsson M."/>
            <person name="Huettel B."/>
            <person name="Barry K.W."/>
            <person name="Haridas S."/>
            <person name="Chen C."/>
            <person name="Bauer D."/>
            <person name="Andreopoulos W."/>
            <person name="Pangilinan J."/>
            <person name="LaButti K."/>
            <person name="Riley R."/>
            <person name="Lipzen A."/>
            <person name="Clum A."/>
            <person name="Drula E."/>
            <person name="Henrissat B."/>
            <person name="Kohler A."/>
            <person name="Grigoriev I.V."/>
            <person name="Martin F.M."/>
            <person name="Hacquard S."/>
        </authorList>
    </citation>
    <scope>NUCLEOTIDE SEQUENCE</scope>
    <source>
        <strain evidence="2">MPI-CAGE-CH-0230</strain>
    </source>
</reference>
<keyword evidence="3" id="KW-1185">Reference proteome</keyword>
<keyword evidence="1" id="KW-0732">Signal</keyword>
<evidence type="ECO:0000313" key="3">
    <source>
        <dbReference type="Proteomes" id="UP000756346"/>
    </source>
</evidence>
<comment type="caution">
    <text evidence="2">The sequence shown here is derived from an EMBL/GenBank/DDBJ whole genome shotgun (WGS) entry which is preliminary data.</text>
</comment>
<feature type="signal peptide" evidence="1">
    <location>
        <begin position="1"/>
        <end position="30"/>
    </location>
</feature>